<dbReference type="EMBL" id="OW152840">
    <property type="protein sequence ID" value="CAH2061683.1"/>
    <property type="molecule type" value="Genomic_DNA"/>
</dbReference>
<feature type="non-terminal residue" evidence="1">
    <location>
        <position position="1"/>
    </location>
</feature>
<gene>
    <name evidence="1" type="ORF">IPOD504_LOCUS11365</name>
</gene>
<proteinExistence type="predicted"/>
<keyword evidence="2" id="KW-1185">Reference proteome</keyword>
<accession>A0ABN8IL88</accession>
<organism evidence="1 2">
    <name type="scientific">Iphiclides podalirius</name>
    <name type="common">scarce swallowtail</name>
    <dbReference type="NCBI Taxonomy" id="110791"/>
    <lineage>
        <taxon>Eukaryota</taxon>
        <taxon>Metazoa</taxon>
        <taxon>Ecdysozoa</taxon>
        <taxon>Arthropoda</taxon>
        <taxon>Hexapoda</taxon>
        <taxon>Insecta</taxon>
        <taxon>Pterygota</taxon>
        <taxon>Neoptera</taxon>
        <taxon>Endopterygota</taxon>
        <taxon>Lepidoptera</taxon>
        <taxon>Glossata</taxon>
        <taxon>Ditrysia</taxon>
        <taxon>Papilionoidea</taxon>
        <taxon>Papilionidae</taxon>
        <taxon>Papilioninae</taxon>
        <taxon>Iphiclides</taxon>
    </lineage>
</organism>
<protein>
    <submittedName>
        <fullName evidence="1">Uncharacterized protein</fullName>
    </submittedName>
</protein>
<sequence length="89" mass="9277">MSLSCYVMSISSRFLPALPFLLVLWVMGSDASPLFGFLDAFDTTSALNGTSILGALALAHIEHSIAKVNALAQLAGLFANFTETAIVGG</sequence>
<reference evidence="1" key="1">
    <citation type="submission" date="2022-03" db="EMBL/GenBank/DDBJ databases">
        <authorList>
            <person name="Martin H S."/>
        </authorList>
    </citation>
    <scope>NUCLEOTIDE SEQUENCE</scope>
</reference>
<dbReference type="Proteomes" id="UP000837857">
    <property type="component" value="Chromosome 28"/>
</dbReference>
<name>A0ABN8IL88_9NEOP</name>
<evidence type="ECO:0000313" key="1">
    <source>
        <dbReference type="EMBL" id="CAH2061683.1"/>
    </source>
</evidence>
<evidence type="ECO:0000313" key="2">
    <source>
        <dbReference type="Proteomes" id="UP000837857"/>
    </source>
</evidence>